<dbReference type="PANTHER" id="PTHR19136:SF81">
    <property type="entry name" value="MOLYBDENUM COFACTOR GUANYLYLTRANSFERASE"/>
    <property type="match status" value="1"/>
</dbReference>
<dbReference type="GO" id="GO:0061603">
    <property type="term" value="F:molybdenum cofactor guanylyltransferase activity"/>
    <property type="evidence" value="ECO:0007669"/>
    <property type="project" value="UniProtKB-EC"/>
</dbReference>
<dbReference type="InterPro" id="IPR025877">
    <property type="entry name" value="MobA-like_NTP_Trfase"/>
</dbReference>
<comment type="domain">
    <text evidence="8">The N-terminal domain determines nucleotide recognition and specific binding, while the C-terminal domain determines the specific binding to the target protein.</text>
</comment>
<comment type="subcellular location">
    <subcellularLocation>
        <location evidence="8">Cytoplasm</location>
    </subcellularLocation>
</comment>
<comment type="subunit">
    <text evidence="8">Monomer.</text>
</comment>
<keyword evidence="4 8" id="KW-0547">Nucleotide-binding</keyword>
<dbReference type="Pfam" id="PF12804">
    <property type="entry name" value="NTP_transf_3"/>
    <property type="match status" value="1"/>
</dbReference>
<dbReference type="Gene3D" id="3.90.550.10">
    <property type="entry name" value="Spore Coat Polysaccharide Biosynthesis Protein SpsA, Chain A"/>
    <property type="match status" value="1"/>
</dbReference>
<dbReference type="Proteomes" id="UP001623290">
    <property type="component" value="Chromosome"/>
</dbReference>
<evidence type="ECO:0000259" key="9">
    <source>
        <dbReference type="Pfam" id="PF12804"/>
    </source>
</evidence>
<dbReference type="PANTHER" id="PTHR19136">
    <property type="entry name" value="MOLYBDENUM COFACTOR GUANYLYLTRANSFERASE"/>
    <property type="match status" value="1"/>
</dbReference>
<keyword evidence="10" id="KW-0548">Nucleotidyltransferase</keyword>
<keyword evidence="7 8" id="KW-0501">Molybdenum cofactor biosynthesis</keyword>
<feature type="domain" description="MobA-like NTP transferase" evidence="9">
    <location>
        <begin position="5"/>
        <end position="167"/>
    </location>
</feature>
<comment type="catalytic activity">
    <reaction evidence="8">
        <text>Mo-molybdopterin + GTP + H(+) = Mo-molybdopterin guanine dinucleotide + diphosphate</text>
        <dbReference type="Rhea" id="RHEA:34243"/>
        <dbReference type="ChEBI" id="CHEBI:15378"/>
        <dbReference type="ChEBI" id="CHEBI:33019"/>
        <dbReference type="ChEBI" id="CHEBI:37565"/>
        <dbReference type="ChEBI" id="CHEBI:71302"/>
        <dbReference type="ChEBI" id="CHEBI:71310"/>
        <dbReference type="EC" id="2.7.7.77"/>
    </reaction>
</comment>
<protein>
    <recommendedName>
        <fullName evidence="8">Molybdenum cofactor guanylyltransferase</fullName>
        <shortName evidence="8">MoCo guanylyltransferase</shortName>
        <ecNumber evidence="8">2.7.7.77</ecNumber>
    </recommendedName>
    <alternativeName>
        <fullName evidence="8">GTP:molybdopterin guanylyltransferase</fullName>
    </alternativeName>
    <alternativeName>
        <fullName evidence="8">Mo-MPT guanylyltransferase</fullName>
    </alternativeName>
    <alternativeName>
        <fullName evidence="8">Molybdopterin guanylyltransferase</fullName>
    </alternativeName>
    <alternativeName>
        <fullName evidence="8">Molybdopterin-guanine dinucleotide synthase</fullName>
        <shortName evidence="8">MGD synthase</shortName>
    </alternativeName>
</protein>
<organism evidence="10 11">
    <name type="scientific">Thioclava litoralis</name>
    <dbReference type="NCBI Taxonomy" id="3076557"/>
    <lineage>
        <taxon>Bacteria</taxon>
        <taxon>Pseudomonadati</taxon>
        <taxon>Pseudomonadota</taxon>
        <taxon>Alphaproteobacteria</taxon>
        <taxon>Rhodobacterales</taxon>
        <taxon>Paracoccaceae</taxon>
        <taxon>Thioclava</taxon>
    </lineage>
</organism>
<comment type="caution">
    <text evidence="8">Lacks conserved residue(s) required for the propagation of feature annotation.</text>
</comment>
<dbReference type="NCBIfam" id="TIGR02665">
    <property type="entry name" value="molyb_mobA"/>
    <property type="match status" value="1"/>
</dbReference>
<feature type="binding site" evidence="8">
    <location>
        <position position="103"/>
    </location>
    <ligand>
        <name>GTP</name>
        <dbReference type="ChEBI" id="CHEBI:37565"/>
    </ligand>
</feature>
<feature type="binding site" evidence="8">
    <location>
        <position position="103"/>
    </location>
    <ligand>
        <name>Mg(2+)</name>
        <dbReference type="ChEBI" id="CHEBI:18420"/>
    </ligand>
</feature>
<comment type="function">
    <text evidence="8">Transfers a GMP moiety from GTP to Mo-molybdopterin (Mo-MPT) cofactor (Moco or molybdenum cofactor) to form Mo-molybdopterin guanine dinucleotide (Mo-MGD) cofactor.</text>
</comment>
<keyword evidence="3 8" id="KW-0479">Metal-binding</keyword>
<dbReference type="CDD" id="cd02503">
    <property type="entry name" value="MobA"/>
    <property type="match status" value="1"/>
</dbReference>
<evidence type="ECO:0000256" key="7">
    <source>
        <dbReference type="ARBA" id="ARBA00023150"/>
    </source>
</evidence>
<keyword evidence="1 8" id="KW-0963">Cytoplasm</keyword>
<evidence type="ECO:0000256" key="4">
    <source>
        <dbReference type="ARBA" id="ARBA00022741"/>
    </source>
</evidence>
<sequence length="205" mass="21367">MEIFGLILAGGEGRRMGGVDKAWLSLGGQPLLAHVHNRLAPQVARLAVSANGTPERFTAWCKDLPVLPDPPAHLHDGPLAGILAGLDWASLAGAAGLVTVAVDTPFIPADLVARLVPAGAGAGAQAEPAQAVSQGRGHPTLAYWPCAWRGQVAQALAAGERRLGARLARARRVEFADLPDPFFNINTPEDLQLAQARHDALGTGK</sequence>
<comment type="similarity">
    <text evidence="8">Belongs to the MobA family.</text>
</comment>
<keyword evidence="6 8" id="KW-0342">GTP-binding</keyword>
<dbReference type="RefSeq" id="WP_406720199.1">
    <property type="nucleotide sequence ID" value="NZ_CP135443.1"/>
</dbReference>
<comment type="cofactor">
    <cofactor evidence="8">
        <name>Mg(2+)</name>
        <dbReference type="ChEBI" id="CHEBI:18420"/>
    </cofactor>
</comment>
<proteinExistence type="inferred from homology"/>
<dbReference type="EC" id="2.7.7.77" evidence="8"/>
<evidence type="ECO:0000256" key="3">
    <source>
        <dbReference type="ARBA" id="ARBA00022723"/>
    </source>
</evidence>
<reference evidence="10 11" key="1">
    <citation type="submission" date="2023-09" db="EMBL/GenBank/DDBJ databases">
        <title>Thioclava shenzhenensis sp. nov., a multidrug resistant bacteria-antagonizing species isolated from coastal seawater.</title>
        <authorList>
            <person name="Long M."/>
        </authorList>
    </citation>
    <scope>NUCLEOTIDE SEQUENCE [LARGE SCALE GENOMIC DNA]</scope>
    <source>
        <strain evidence="10 11">FTW29</strain>
    </source>
</reference>
<keyword evidence="5 8" id="KW-0460">Magnesium</keyword>
<feature type="binding site" evidence="8">
    <location>
        <position position="21"/>
    </location>
    <ligand>
        <name>GTP</name>
        <dbReference type="ChEBI" id="CHEBI:37565"/>
    </ligand>
</feature>
<evidence type="ECO:0000256" key="2">
    <source>
        <dbReference type="ARBA" id="ARBA00022679"/>
    </source>
</evidence>
<evidence type="ECO:0000313" key="10">
    <source>
        <dbReference type="EMBL" id="WRY32551.1"/>
    </source>
</evidence>
<keyword evidence="11" id="KW-1185">Reference proteome</keyword>
<accession>A0ABZ1DY85</accession>
<feature type="binding site" evidence="8">
    <location>
        <begin position="8"/>
        <end position="10"/>
    </location>
    <ligand>
        <name>GTP</name>
        <dbReference type="ChEBI" id="CHEBI:37565"/>
    </ligand>
</feature>
<dbReference type="HAMAP" id="MF_00316">
    <property type="entry name" value="MobA"/>
    <property type="match status" value="1"/>
</dbReference>
<dbReference type="InterPro" id="IPR013482">
    <property type="entry name" value="Molybde_CF_guanTrfase"/>
</dbReference>
<gene>
    <name evidence="8 10" type="primary">mobA</name>
    <name evidence="10" type="ORF">RPE78_07440</name>
</gene>
<evidence type="ECO:0000256" key="1">
    <source>
        <dbReference type="ARBA" id="ARBA00022490"/>
    </source>
</evidence>
<feature type="binding site" evidence="8">
    <location>
        <position position="69"/>
    </location>
    <ligand>
        <name>GTP</name>
        <dbReference type="ChEBI" id="CHEBI:37565"/>
    </ligand>
</feature>
<keyword evidence="2 8" id="KW-0808">Transferase</keyword>
<evidence type="ECO:0000256" key="5">
    <source>
        <dbReference type="ARBA" id="ARBA00022842"/>
    </source>
</evidence>
<evidence type="ECO:0000256" key="6">
    <source>
        <dbReference type="ARBA" id="ARBA00023134"/>
    </source>
</evidence>
<name>A0ABZ1DY85_9RHOB</name>
<evidence type="ECO:0000313" key="11">
    <source>
        <dbReference type="Proteomes" id="UP001623290"/>
    </source>
</evidence>
<evidence type="ECO:0000256" key="8">
    <source>
        <dbReference type="HAMAP-Rule" id="MF_00316"/>
    </source>
</evidence>
<dbReference type="EMBL" id="CP135443">
    <property type="protein sequence ID" value="WRY32551.1"/>
    <property type="molecule type" value="Genomic_DNA"/>
</dbReference>
<dbReference type="InterPro" id="IPR029044">
    <property type="entry name" value="Nucleotide-diphossugar_trans"/>
</dbReference>
<dbReference type="SUPFAM" id="SSF53448">
    <property type="entry name" value="Nucleotide-diphospho-sugar transferases"/>
    <property type="match status" value="1"/>
</dbReference>